<dbReference type="EMBL" id="MUGY01000032">
    <property type="protein sequence ID" value="OXA88775.1"/>
    <property type="molecule type" value="Genomic_DNA"/>
</dbReference>
<dbReference type="OrthoDB" id="1376969at2"/>
<name>A0A086AQ46_FLAHY</name>
<sequence>MKKLLYLFTASLVVLTSCSSDDDSSIITPSEDISILPKTISYIYPSTFLGTNSKSINTYSGNKILNIIDENSKTIYTYDGSIITKQEQFSLGENGKETKSREVVYAYENGKLKTRIYKTGISEINPNGVYVSKTVYTYNPDGTISYILYSIDSKTQVETKQGTGKLTYKDGNLIKSEVNSDIYSFQNGVRTFEYDTKKNPLKNILGFSSLLDEVEDCGNNNVIKITRTRPDYPNPSVYLTTYIYNDNGYPAKRTSFAGDGKSIEYEIEYTY</sequence>
<dbReference type="AlphaFoldDB" id="A0A086AQ46"/>
<evidence type="ECO:0000313" key="2">
    <source>
        <dbReference type="EMBL" id="KFF18810.1"/>
    </source>
</evidence>
<keyword evidence="5" id="KW-1185">Reference proteome</keyword>
<evidence type="ECO:0000313" key="3">
    <source>
        <dbReference type="EMBL" id="OXA88775.1"/>
    </source>
</evidence>
<feature type="signal peptide" evidence="1">
    <location>
        <begin position="1"/>
        <end position="19"/>
    </location>
</feature>
<dbReference type="Proteomes" id="UP000028712">
    <property type="component" value="Unassembled WGS sequence"/>
</dbReference>
<dbReference type="STRING" id="991.IW20_04375"/>
<evidence type="ECO:0008006" key="6">
    <source>
        <dbReference type="Google" id="ProtNLM"/>
    </source>
</evidence>
<dbReference type="Proteomes" id="UP000198424">
    <property type="component" value="Unassembled WGS sequence"/>
</dbReference>
<evidence type="ECO:0000313" key="5">
    <source>
        <dbReference type="Proteomes" id="UP000198424"/>
    </source>
</evidence>
<feature type="chain" id="PRO_5001803211" description="DUF4595 domain-containing protein" evidence="1">
    <location>
        <begin position="20"/>
        <end position="271"/>
    </location>
</feature>
<evidence type="ECO:0000256" key="1">
    <source>
        <dbReference type="SAM" id="SignalP"/>
    </source>
</evidence>
<dbReference type="eggNOG" id="ENOG5030HR6">
    <property type="taxonomic scope" value="Bacteria"/>
</dbReference>
<gene>
    <name evidence="3" type="ORF">B0A62_21260</name>
    <name evidence="2" type="ORF">IW20_04375</name>
</gene>
<dbReference type="EMBL" id="JPRM01000005">
    <property type="protein sequence ID" value="KFF18810.1"/>
    <property type="molecule type" value="Genomic_DNA"/>
</dbReference>
<proteinExistence type="predicted"/>
<dbReference type="PROSITE" id="PS51257">
    <property type="entry name" value="PROKAR_LIPOPROTEIN"/>
    <property type="match status" value="1"/>
</dbReference>
<protein>
    <recommendedName>
        <fullName evidence="6">DUF4595 domain-containing protein</fullName>
    </recommendedName>
</protein>
<reference evidence="3 5" key="2">
    <citation type="submission" date="2016-11" db="EMBL/GenBank/DDBJ databases">
        <title>Whole genomes of Flavobacteriaceae.</title>
        <authorList>
            <person name="Stine C."/>
            <person name="Li C."/>
            <person name="Tadesse D."/>
        </authorList>
    </citation>
    <scope>NUCLEOTIDE SEQUENCE [LARGE SCALE GENOMIC DNA]</scope>
    <source>
        <strain evidence="3 5">ATCC 29551</strain>
    </source>
</reference>
<comment type="caution">
    <text evidence="2">The sequence shown here is derived from an EMBL/GenBank/DDBJ whole genome shotgun (WGS) entry which is preliminary data.</text>
</comment>
<organism evidence="2 4">
    <name type="scientific">Flavobacterium hydatis</name>
    <name type="common">Cytophaga aquatilis</name>
    <dbReference type="NCBI Taxonomy" id="991"/>
    <lineage>
        <taxon>Bacteria</taxon>
        <taxon>Pseudomonadati</taxon>
        <taxon>Bacteroidota</taxon>
        <taxon>Flavobacteriia</taxon>
        <taxon>Flavobacteriales</taxon>
        <taxon>Flavobacteriaceae</taxon>
        <taxon>Flavobacterium</taxon>
    </lineage>
</organism>
<evidence type="ECO:0000313" key="4">
    <source>
        <dbReference type="Proteomes" id="UP000028712"/>
    </source>
</evidence>
<accession>A0A086AQ46</accession>
<reference evidence="2 4" key="1">
    <citation type="submission" date="2014-07" db="EMBL/GenBank/DDBJ databases">
        <title>Genome of Flavobacterium hydatis DSM 2063.</title>
        <authorList>
            <person name="Pipes S.E."/>
            <person name="Stropko S.J."/>
            <person name="Newman J.D."/>
        </authorList>
    </citation>
    <scope>NUCLEOTIDE SEQUENCE [LARGE SCALE GENOMIC DNA]</scope>
    <source>
        <strain evidence="2 4">DSM 2063</strain>
    </source>
</reference>
<dbReference type="RefSeq" id="WP_035619312.1">
    <property type="nucleotide sequence ID" value="NZ_JBEWQG010000002.1"/>
</dbReference>
<keyword evidence="1" id="KW-0732">Signal</keyword>